<reference evidence="6" key="1">
    <citation type="journal article" date="2020" name="mSystems">
        <title>Genome- and Community-Level Interaction Insights into Carbon Utilization and Element Cycling Functions of Hydrothermarchaeota in Hydrothermal Sediment.</title>
        <authorList>
            <person name="Zhou Z."/>
            <person name="Liu Y."/>
            <person name="Xu W."/>
            <person name="Pan J."/>
            <person name="Luo Z.H."/>
            <person name="Li M."/>
        </authorList>
    </citation>
    <scope>NUCLEOTIDE SEQUENCE [LARGE SCALE GENOMIC DNA]</scope>
    <source>
        <strain evidence="6">SpSt-906</strain>
    </source>
</reference>
<evidence type="ECO:0000256" key="4">
    <source>
        <dbReference type="ARBA" id="ARBA00023136"/>
    </source>
</evidence>
<evidence type="ECO:0000256" key="1">
    <source>
        <dbReference type="ARBA" id="ARBA00004141"/>
    </source>
</evidence>
<accession>A0A7C3UNN7</accession>
<evidence type="ECO:0000256" key="3">
    <source>
        <dbReference type="ARBA" id="ARBA00022989"/>
    </source>
</evidence>
<evidence type="ECO:0000256" key="5">
    <source>
        <dbReference type="SAM" id="Phobius"/>
    </source>
</evidence>
<gene>
    <name evidence="6" type="ORF">ENX07_00150</name>
</gene>
<feature type="transmembrane region" description="Helical" evidence="5">
    <location>
        <begin position="6"/>
        <end position="23"/>
    </location>
</feature>
<proteinExistence type="predicted"/>
<dbReference type="AlphaFoldDB" id="A0A7C3UNN7"/>
<keyword evidence="2 5" id="KW-0812">Transmembrane</keyword>
<organism evidence="6">
    <name type="scientific">candidate division WOR-3 bacterium</name>
    <dbReference type="NCBI Taxonomy" id="2052148"/>
    <lineage>
        <taxon>Bacteria</taxon>
        <taxon>Bacteria division WOR-3</taxon>
    </lineage>
</organism>
<keyword evidence="4 5" id="KW-0472">Membrane</keyword>
<feature type="transmembrane region" description="Helical" evidence="5">
    <location>
        <begin position="35"/>
        <end position="53"/>
    </location>
</feature>
<name>A0A7C3UNN7_UNCW3</name>
<comment type="subcellular location">
    <subcellularLocation>
        <location evidence="1">Membrane</location>
        <topology evidence="1">Multi-pass membrane protein</topology>
    </subcellularLocation>
</comment>
<protein>
    <recommendedName>
        <fullName evidence="7">DUF4870 domain-containing protein</fullName>
    </recommendedName>
</protein>
<evidence type="ECO:0000313" key="6">
    <source>
        <dbReference type="EMBL" id="HGE98484.1"/>
    </source>
</evidence>
<feature type="transmembrane region" description="Helical" evidence="5">
    <location>
        <begin position="85"/>
        <end position="102"/>
    </location>
</feature>
<dbReference type="Pfam" id="PF09685">
    <property type="entry name" value="MamF_MmsF"/>
    <property type="match status" value="1"/>
</dbReference>
<dbReference type="InterPro" id="IPR019109">
    <property type="entry name" value="MamF_MmsF"/>
</dbReference>
<comment type="caution">
    <text evidence="6">The sequence shown here is derived from an EMBL/GenBank/DDBJ whole genome shotgun (WGS) entry which is preliminary data.</text>
</comment>
<sequence>MENRTLAAIGYLPFFFPLPLYLGKDDEFSRFHGRQSLALLIALIAIWIVIWFLDLILGGILGHIFIVGIFFKIINWIIKNLFGGLVSLLYVFLVILGIANALQGKYWEVPVISAIARRIRV</sequence>
<dbReference type="EMBL" id="DTMQ01000002">
    <property type="protein sequence ID" value="HGE98484.1"/>
    <property type="molecule type" value="Genomic_DNA"/>
</dbReference>
<evidence type="ECO:0000256" key="2">
    <source>
        <dbReference type="ARBA" id="ARBA00022692"/>
    </source>
</evidence>
<evidence type="ECO:0008006" key="7">
    <source>
        <dbReference type="Google" id="ProtNLM"/>
    </source>
</evidence>
<keyword evidence="3 5" id="KW-1133">Transmembrane helix</keyword>